<dbReference type="EMBL" id="UINC01185197">
    <property type="protein sequence ID" value="SVD96781.1"/>
    <property type="molecule type" value="Genomic_DNA"/>
</dbReference>
<proteinExistence type="predicted"/>
<feature type="non-terminal residue" evidence="1">
    <location>
        <position position="1"/>
    </location>
</feature>
<protein>
    <submittedName>
        <fullName evidence="1">Uncharacterized protein</fullName>
    </submittedName>
</protein>
<evidence type="ECO:0000313" key="1">
    <source>
        <dbReference type="EMBL" id="SVD96781.1"/>
    </source>
</evidence>
<organism evidence="1">
    <name type="scientific">marine metagenome</name>
    <dbReference type="NCBI Taxonomy" id="408172"/>
    <lineage>
        <taxon>unclassified sequences</taxon>
        <taxon>metagenomes</taxon>
        <taxon>ecological metagenomes</taxon>
    </lineage>
</organism>
<name>A0A382ZMU8_9ZZZZ</name>
<dbReference type="AlphaFoldDB" id="A0A382ZMU8"/>
<reference evidence="1" key="1">
    <citation type="submission" date="2018-05" db="EMBL/GenBank/DDBJ databases">
        <authorList>
            <person name="Lanie J.A."/>
            <person name="Ng W.-L."/>
            <person name="Kazmierczak K.M."/>
            <person name="Andrzejewski T.M."/>
            <person name="Davidsen T.M."/>
            <person name="Wayne K.J."/>
            <person name="Tettelin H."/>
            <person name="Glass J.I."/>
            <person name="Rusch D."/>
            <person name="Podicherti R."/>
            <person name="Tsui H.-C.T."/>
            <person name="Winkler M.E."/>
        </authorList>
    </citation>
    <scope>NUCLEOTIDE SEQUENCE</scope>
</reference>
<accession>A0A382ZMU8</accession>
<gene>
    <name evidence="1" type="ORF">METZ01_LOCUS449635</name>
</gene>
<sequence length="42" mass="4652">PDFKILIKKVGHSKCIVTVDAESNEGKPLERDLLSEINQSLS</sequence>